<protein>
    <recommendedName>
        <fullName evidence="6">RFX-type winged-helix domain-containing protein</fullName>
    </recommendedName>
</protein>
<dbReference type="GO" id="GO:0003677">
    <property type="term" value="F:DNA binding"/>
    <property type="evidence" value="ECO:0007669"/>
    <property type="project" value="InterPro"/>
</dbReference>
<dbReference type="AlphaFoldDB" id="A0AAD9FR08"/>
<evidence type="ECO:0000259" key="6">
    <source>
        <dbReference type="PROSITE" id="PS51526"/>
    </source>
</evidence>
<proteinExistence type="predicted"/>
<reference evidence="7" key="1">
    <citation type="submission" date="2023-02" db="EMBL/GenBank/DDBJ databases">
        <title>Identification and recombinant expression of a fungal hydrolase from Papiliotrema laurentii that hydrolyzes apple cutin and clears colloidal polyester polyurethane.</title>
        <authorList>
            <consortium name="DOE Joint Genome Institute"/>
            <person name="Roman V.A."/>
            <person name="Bojanowski C."/>
            <person name="Crable B.R."/>
            <person name="Wagner D.N."/>
            <person name="Hung C.S."/>
            <person name="Nadeau L.J."/>
            <person name="Schratz L."/>
            <person name="Haridas S."/>
            <person name="Pangilinan J."/>
            <person name="Lipzen A."/>
            <person name="Na H."/>
            <person name="Yan M."/>
            <person name="Ng V."/>
            <person name="Grigoriev I.V."/>
            <person name="Spatafora J.W."/>
            <person name="Barlow D."/>
            <person name="Biffinger J."/>
            <person name="Kelley-Loughnane N."/>
            <person name="Varaljay V.A."/>
            <person name="Crookes-Goodson W.J."/>
        </authorList>
    </citation>
    <scope>NUCLEOTIDE SEQUENCE</scope>
    <source>
        <strain evidence="7">5307AH</strain>
    </source>
</reference>
<feature type="compositionally biased region" description="Polar residues" evidence="5">
    <location>
        <begin position="21"/>
        <end position="30"/>
    </location>
</feature>
<dbReference type="PROSITE" id="PS51526">
    <property type="entry name" value="RFX_DBD"/>
    <property type="match status" value="1"/>
</dbReference>
<dbReference type="PANTHER" id="PTHR22970:SF14">
    <property type="entry name" value="AT-RICH INTERACTIVE DOMAIN-CONTAINING PROTEIN 2"/>
    <property type="match status" value="1"/>
</dbReference>
<evidence type="ECO:0000256" key="3">
    <source>
        <dbReference type="ARBA" id="ARBA00023163"/>
    </source>
</evidence>
<feature type="region of interest" description="Disordered" evidence="5">
    <location>
        <begin position="1"/>
        <end position="36"/>
    </location>
</feature>
<gene>
    <name evidence="7" type="ORF">DB88DRAFT_486121</name>
</gene>
<evidence type="ECO:0000256" key="2">
    <source>
        <dbReference type="ARBA" id="ARBA00023015"/>
    </source>
</evidence>
<dbReference type="GO" id="GO:0006325">
    <property type="term" value="P:chromatin organization"/>
    <property type="evidence" value="ECO:0007669"/>
    <property type="project" value="UniProtKB-KW"/>
</dbReference>
<feature type="region of interest" description="Disordered" evidence="5">
    <location>
        <begin position="328"/>
        <end position="356"/>
    </location>
</feature>
<evidence type="ECO:0000313" key="7">
    <source>
        <dbReference type="EMBL" id="KAK1924604.1"/>
    </source>
</evidence>
<evidence type="ECO:0000256" key="1">
    <source>
        <dbReference type="ARBA" id="ARBA00022853"/>
    </source>
</evidence>
<comment type="caution">
    <text evidence="7">The sequence shown here is derived from an EMBL/GenBank/DDBJ whole genome shotgun (WGS) entry which is preliminary data.</text>
</comment>
<organism evidence="7 8">
    <name type="scientific">Papiliotrema laurentii</name>
    <name type="common">Cryptococcus laurentii</name>
    <dbReference type="NCBI Taxonomy" id="5418"/>
    <lineage>
        <taxon>Eukaryota</taxon>
        <taxon>Fungi</taxon>
        <taxon>Dikarya</taxon>
        <taxon>Basidiomycota</taxon>
        <taxon>Agaricomycotina</taxon>
        <taxon>Tremellomycetes</taxon>
        <taxon>Tremellales</taxon>
        <taxon>Rhynchogastremaceae</taxon>
        <taxon>Papiliotrema</taxon>
    </lineage>
</organism>
<dbReference type="InterPro" id="IPR003150">
    <property type="entry name" value="DNA-bd_RFX"/>
</dbReference>
<keyword evidence="4" id="KW-0539">Nucleus</keyword>
<keyword evidence="8" id="KW-1185">Reference proteome</keyword>
<dbReference type="GO" id="GO:0016586">
    <property type="term" value="C:RSC-type complex"/>
    <property type="evidence" value="ECO:0007669"/>
    <property type="project" value="TreeGrafter"/>
</dbReference>
<dbReference type="PANTHER" id="PTHR22970">
    <property type="entry name" value="AT-RICH INTERACTIVE DOMAIN-CONTAINING PROTEIN 2"/>
    <property type="match status" value="1"/>
</dbReference>
<feature type="domain" description="RFX-type winged-helix" evidence="6">
    <location>
        <begin position="392"/>
        <end position="470"/>
    </location>
</feature>
<keyword evidence="3" id="KW-0804">Transcription</keyword>
<keyword evidence="2" id="KW-0805">Transcription regulation</keyword>
<dbReference type="EMBL" id="JAODAN010000004">
    <property type="protein sequence ID" value="KAK1924604.1"/>
    <property type="molecule type" value="Genomic_DNA"/>
</dbReference>
<feature type="compositionally biased region" description="Basic and acidic residues" evidence="5">
    <location>
        <begin position="339"/>
        <end position="356"/>
    </location>
</feature>
<sequence length="714" mass="78741">MSRSAAGQSAAGSSSLRPGPTHQQSSSRASPYSPALAELHGGPKNRLFLALRSGIPDEIDWALPRLVVGSYEYHDKFRLDQWVDSVGILQAWPDKWISDLERLSAVSSVQDGTSSASGVITSSVPEWTIDPATERRATESLLVLRNASLSTGNNNAQLICRQSFLGLLERFFALPIDFLIDVTVRYPEPVAHILSVLHSILPHVQPLPDILHIFSTVLPRLLIETRDQALMTLLLPVLITTCSIANLPVLPLDLVPHLFMLLTLKPPSPLIDLVLDLLVTLSQHPVYARQILSDKHITPYLRALVPLLEYAAKPFAARWDSAPSNAGKVLQNPASLSSRAEEASRRREREREDCQRHMESGGLVDVPVGDSPPILPQSIKKKLYEMSEPDRSIKWMHETFVYSSRSQLLQVTFWHAYRDFFTHPSTVDQLLSASEVIKNVTIAFPGASAKVWTDGTGQQKFVIAGMGFRRGSDDDNAFPCQWQGCLANFSGKSPADLYSHVLGSHIRLEQPPPTCAWASCRLPFDPTRLEDHVATHLPTSPPIPVPDTLTVHPSVPDHLALHGSPLHHPPAPLPRSVKLSFTGQVTPCDSRRQPTGPSFLTALVLRNLSRSLRTEISLATPVSEDGEAGAGGLNGAEKKKHLLEERYGLPIPDSVLREEEEEERNAEKDEEDLMSPVQRDRAVLAFQQVEDKVLEVMESNMVGLAAYLSSAVGW</sequence>
<name>A0AAD9FR08_PAPLA</name>
<feature type="region of interest" description="Disordered" evidence="5">
    <location>
        <begin position="651"/>
        <end position="676"/>
    </location>
</feature>
<keyword evidence="1" id="KW-0156">Chromatin regulator</keyword>
<feature type="compositionally biased region" description="Low complexity" evidence="5">
    <location>
        <begin position="1"/>
        <end position="15"/>
    </location>
</feature>
<evidence type="ECO:0000256" key="5">
    <source>
        <dbReference type="SAM" id="MobiDB-lite"/>
    </source>
</evidence>
<feature type="compositionally biased region" description="Acidic residues" evidence="5">
    <location>
        <begin position="658"/>
        <end position="673"/>
    </location>
</feature>
<dbReference type="InterPro" id="IPR052406">
    <property type="entry name" value="Chromatin_Remodeling_Comp"/>
</dbReference>
<dbReference type="Proteomes" id="UP001182556">
    <property type="component" value="Unassembled WGS sequence"/>
</dbReference>
<evidence type="ECO:0000313" key="8">
    <source>
        <dbReference type="Proteomes" id="UP001182556"/>
    </source>
</evidence>
<dbReference type="GO" id="GO:0006355">
    <property type="term" value="P:regulation of DNA-templated transcription"/>
    <property type="evidence" value="ECO:0007669"/>
    <property type="project" value="InterPro"/>
</dbReference>
<accession>A0AAD9FR08</accession>
<evidence type="ECO:0000256" key="4">
    <source>
        <dbReference type="ARBA" id="ARBA00023242"/>
    </source>
</evidence>